<comment type="subcellular location">
    <subcellularLocation>
        <location evidence="4">Secreted</location>
        <location evidence="4">Extracellular space</location>
        <location evidence="4">Apoplast</location>
    </subcellularLocation>
</comment>
<evidence type="ECO:0000256" key="4">
    <source>
        <dbReference type="RuleBase" id="RU363099"/>
    </source>
</evidence>
<dbReference type="Proteomes" id="UP000824120">
    <property type="component" value="Chromosome 1"/>
</dbReference>
<dbReference type="GO" id="GO:0048046">
    <property type="term" value="C:apoplast"/>
    <property type="evidence" value="ECO:0007669"/>
    <property type="project" value="UniProtKB-SubCell"/>
</dbReference>
<dbReference type="Gene3D" id="2.40.480.10">
    <property type="entry name" value="Allene oxide cyclase-like"/>
    <property type="match status" value="1"/>
</dbReference>
<accession>A0A9J6B7N5</accession>
<name>A0A9J6B7N5_SOLCO</name>
<dbReference type="OrthoDB" id="1928589at2759"/>
<organism evidence="5 6">
    <name type="scientific">Solanum commersonii</name>
    <name type="common">Commerson's wild potato</name>
    <name type="synonym">Commerson's nightshade</name>
    <dbReference type="NCBI Taxonomy" id="4109"/>
    <lineage>
        <taxon>Eukaryota</taxon>
        <taxon>Viridiplantae</taxon>
        <taxon>Streptophyta</taxon>
        <taxon>Embryophyta</taxon>
        <taxon>Tracheophyta</taxon>
        <taxon>Spermatophyta</taxon>
        <taxon>Magnoliopsida</taxon>
        <taxon>eudicotyledons</taxon>
        <taxon>Gunneridae</taxon>
        <taxon>Pentapetalae</taxon>
        <taxon>asterids</taxon>
        <taxon>lamiids</taxon>
        <taxon>Solanales</taxon>
        <taxon>Solanaceae</taxon>
        <taxon>Solanoideae</taxon>
        <taxon>Solaneae</taxon>
        <taxon>Solanum</taxon>
    </lineage>
</organism>
<protein>
    <recommendedName>
        <fullName evidence="4">Dirigent protein</fullName>
    </recommendedName>
</protein>
<evidence type="ECO:0000256" key="2">
    <source>
        <dbReference type="ARBA" id="ARBA00011738"/>
    </source>
</evidence>
<proteinExistence type="inferred from homology"/>
<comment type="caution">
    <text evidence="5">The sequence shown here is derived from an EMBL/GenBank/DDBJ whole genome shotgun (WGS) entry which is preliminary data.</text>
</comment>
<evidence type="ECO:0000313" key="6">
    <source>
        <dbReference type="Proteomes" id="UP000824120"/>
    </source>
</evidence>
<dbReference type="EMBL" id="JACXVP010000001">
    <property type="protein sequence ID" value="KAG5632564.1"/>
    <property type="molecule type" value="Genomic_DNA"/>
</dbReference>
<dbReference type="GO" id="GO:0009699">
    <property type="term" value="P:phenylpropanoid biosynthetic process"/>
    <property type="evidence" value="ECO:0007669"/>
    <property type="project" value="UniProtKB-ARBA"/>
</dbReference>
<dbReference type="InterPro" id="IPR004265">
    <property type="entry name" value="Dirigent"/>
</dbReference>
<comment type="function">
    <text evidence="4">Dirigent proteins impart stereoselectivity on the phenoxy radical-coupling reaction, yielding optically active lignans from two molecules of coniferyl alcohol in the biosynthesis of lignans, flavonolignans, and alkaloids and thus plays a central role in plant secondary metabolism.</text>
</comment>
<reference evidence="5 6" key="1">
    <citation type="submission" date="2020-09" db="EMBL/GenBank/DDBJ databases">
        <title>De no assembly of potato wild relative species, Solanum commersonii.</title>
        <authorList>
            <person name="Cho K."/>
        </authorList>
    </citation>
    <scope>NUCLEOTIDE SEQUENCE [LARGE SCALE GENOMIC DNA]</scope>
    <source>
        <strain evidence="5">LZ3.2</strain>
        <tissue evidence="5">Leaf</tissue>
    </source>
</reference>
<comment type="subunit">
    <text evidence="2 4">Homodimer.</text>
</comment>
<keyword evidence="3 4" id="KW-0964">Secreted</keyword>
<sequence length="310" mass="34582">MVDFGRQLNVFHDLARYAIKGSFGNKYYVYDVDEFDFPSIEFPLHIVDDKLEISIDRFRMEHGKTRVFADLFQNLHDVDATLTVPVPLTILEGEDSVSMPYVDGRVPRIILLTLCCPNLSHLALKELPHMGLQPRFLITSKTMTTNSSHDSGIWFSDSRVVTKKSGGESKQNYLAFYVHDYLSGHDTSAITVAGKDGPQTSVLSFGTIIVVDDPVTEGPDLNSKVIGRAQGMYINSQLDGKGLHLMFSIIFTDGKYKGSTLEIQGANLFAIVSGTGYFRFVRGYGIMTTHFIDIPNLKAILKLDAIVNHY</sequence>
<evidence type="ECO:0000313" key="5">
    <source>
        <dbReference type="EMBL" id="KAG5632564.1"/>
    </source>
</evidence>
<dbReference type="PANTHER" id="PTHR21495">
    <property type="entry name" value="NUCLEOPORIN-RELATED"/>
    <property type="match status" value="1"/>
</dbReference>
<dbReference type="AlphaFoldDB" id="A0A9J6B7N5"/>
<evidence type="ECO:0000256" key="3">
    <source>
        <dbReference type="ARBA" id="ARBA00022525"/>
    </source>
</evidence>
<keyword evidence="6" id="KW-1185">Reference proteome</keyword>
<comment type="similarity">
    <text evidence="1 4">Belongs to the plant dirigent protein family.</text>
</comment>
<dbReference type="InterPro" id="IPR044859">
    <property type="entry name" value="Allene_oxi_cyc_Dirigent"/>
</dbReference>
<dbReference type="Pfam" id="PF03018">
    <property type="entry name" value="Dirigent"/>
    <property type="match status" value="1"/>
</dbReference>
<gene>
    <name evidence="5" type="ORF">H5410_004281</name>
</gene>
<evidence type="ECO:0000256" key="1">
    <source>
        <dbReference type="ARBA" id="ARBA00010746"/>
    </source>
</evidence>
<keyword evidence="4" id="KW-0052">Apoplast</keyword>